<keyword evidence="3" id="KW-0813">Transport</keyword>
<dbReference type="EMBL" id="DRMH01000012">
    <property type="protein sequence ID" value="HFC96985.1"/>
    <property type="molecule type" value="Genomic_DNA"/>
</dbReference>
<feature type="transmembrane region" description="Helical" evidence="8">
    <location>
        <begin position="470"/>
        <end position="489"/>
    </location>
</feature>
<feature type="transmembrane region" description="Helical" evidence="8">
    <location>
        <begin position="327"/>
        <end position="346"/>
    </location>
</feature>
<comment type="subcellular location">
    <subcellularLocation>
        <location evidence="1">Cell membrane</location>
        <topology evidence="1">Multi-pass membrane protein</topology>
    </subcellularLocation>
</comment>
<feature type="domain" description="Citrate transporter-like" evidence="10">
    <location>
        <begin position="156"/>
        <end position="524"/>
    </location>
</feature>
<evidence type="ECO:0000256" key="5">
    <source>
        <dbReference type="ARBA" id="ARBA00022692"/>
    </source>
</evidence>
<feature type="chain" id="PRO_5027788591" evidence="9">
    <location>
        <begin position="22"/>
        <end position="581"/>
    </location>
</feature>
<evidence type="ECO:0000256" key="4">
    <source>
        <dbReference type="ARBA" id="ARBA00022475"/>
    </source>
</evidence>
<evidence type="ECO:0000259" key="10">
    <source>
        <dbReference type="Pfam" id="PF03600"/>
    </source>
</evidence>
<feature type="transmembrane region" description="Helical" evidence="8">
    <location>
        <begin position="266"/>
        <end position="289"/>
    </location>
</feature>
<dbReference type="CDD" id="cd01116">
    <property type="entry name" value="P_permease"/>
    <property type="match status" value="1"/>
</dbReference>
<evidence type="ECO:0000256" key="6">
    <source>
        <dbReference type="ARBA" id="ARBA00022989"/>
    </source>
</evidence>
<dbReference type="Pfam" id="PF03600">
    <property type="entry name" value="CitMHS"/>
    <property type="match status" value="1"/>
</dbReference>
<feature type="transmembrane region" description="Helical" evidence="8">
    <location>
        <begin position="432"/>
        <end position="450"/>
    </location>
</feature>
<dbReference type="GO" id="GO:0015105">
    <property type="term" value="F:arsenite transmembrane transporter activity"/>
    <property type="evidence" value="ECO:0007669"/>
    <property type="project" value="InterPro"/>
</dbReference>
<accession>A0A7C3H3B5</accession>
<sequence length="581" mass="63988">MKKAVLILVLGFLCLGMKGWAAETAPPGEKLLRLHLTGRVLDTHKEPVDEAEIRLLISGKPLSFRKGRHGHEELESLKTEADGSFQVVAEVPEETFRKGKLVVEIYKSSFRPVELEIDPSEWAVHGQDLFVVKNVILKRYPGPAFWISTVVFILAYVLISFELLHRTVAAMLGAALMLTVTYTLGIWDPAFHIISYERAIAAIDMNVIFLLMGMMIIVGVLKRTGIFQWCAYKSYQLARGNVFLLCVILSTFTAVTSAFLDNVTTMLLLTPVTIEIALSLGISPLVLLIPEILASNIGGTATLIGDPPNIMIGSYAGLTFMQFVENLGPVVALSMVALFFFSRVVYGKDYARARVEDVEAFIAKLREEYRITDGTLLAVGLIIMTVVIFFFVTHGIFHMEVSVAALFGASLLFTYALVTKKVDLLEVVEKDIEWTTLLFFIFLFILVGSVEETGLLDMVADGVYKLSQGSLTVATCLILWVAAIMSAFVDNIPFTATMLPITAYLSRVIPGAETHVLWWALALGACFGGNGTMIGASANVVTLGIAEAAGHRIKFFEYMKVGFIYMLISVAIANVWLLIFY</sequence>
<feature type="transmembrane region" description="Helical" evidence="8">
    <location>
        <begin position="561"/>
        <end position="579"/>
    </location>
</feature>
<dbReference type="PRINTS" id="PR00758">
    <property type="entry name" value="ARSENICPUMP"/>
</dbReference>
<dbReference type="InterPro" id="IPR051475">
    <property type="entry name" value="Diverse_Ion_Transporter"/>
</dbReference>
<gene>
    <name evidence="11" type="ORF">ENJ40_00815</name>
</gene>
<dbReference type="AlphaFoldDB" id="A0A7C3H3B5"/>
<name>A0A7C3H3B5_9BACT</name>
<keyword evidence="4" id="KW-1003">Cell membrane</keyword>
<feature type="transmembrane region" description="Helical" evidence="8">
    <location>
        <begin position="242"/>
        <end position="260"/>
    </location>
</feature>
<keyword evidence="7 8" id="KW-0472">Membrane</keyword>
<evidence type="ECO:0000256" key="9">
    <source>
        <dbReference type="SAM" id="SignalP"/>
    </source>
</evidence>
<keyword evidence="9" id="KW-0732">Signal</keyword>
<evidence type="ECO:0000256" key="7">
    <source>
        <dbReference type="ARBA" id="ARBA00023136"/>
    </source>
</evidence>
<comment type="caution">
    <text evidence="11">The sequence shown here is derived from an EMBL/GenBank/DDBJ whole genome shotgun (WGS) entry which is preliminary data.</text>
</comment>
<evidence type="ECO:0000256" key="8">
    <source>
        <dbReference type="SAM" id="Phobius"/>
    </source>
</evidence>
<feature type="transmembrane region" description="Helical" evidence="8">
    <location>
        <begin position="374"/>
        <end position="397"/>
    </location>
</feature>
<organism evidence="11">
    <name type="scientific">Thermosulfurimonas dismutans</name>
    <dbReference type="NCBI Taxonomy" id="999894"/>
    <lineage>
        <taxon>Bacteria</taxon>
        <taxon>Pseudomonadati</taxon>
        <taxon>Thermodesulfobacteriota</taxon>
        <taxon>Thermodesulfobacteria</taxon>
        <taxon>Thermodesulfobacteriales</taxon>
        <taxon>Thermodesulfobacteriaceae</taxon>
        <taxon>Thermosulfurimonas</taxon>
    </lineage>
</organism>
<evidence type="ECO:0000256" key="2">
    <source>
        <dbReference type="ARBA" id="ARBA00009843"/>
    </source>
</evidence>
<evidence type="ECO:0000256" key="1">
    <source>
        <dbReference type="ARBA" id="ARBA00004651"/>
    </source>
</evidence>
<evidence type="ECO:0000256" key="3">
    <source>
        <dbReference type="ARBA" id="ARBA00022448"/>
    </source>
</evidence>
<feature type="signal peptide" evidence="9">
    <location>
        <begin position="1"/>
        <end position="21"/>
    </location>
</feature>
<keyword evidence="6 8" id="KW-1133">Transmembrane helix</keyword>
<dbReference type="GO" id="GO:0005886">
    <property type="term" value="C:plasma membrane"/>
    <property type="evidence" value="ECO:0007669"/>
    <property type="project" value="UniProtKB-SubCell"/>
</dbReference>
<dbReference type="PANTHER" id="PTHR43568:SF1">
    <property type="entry name" value="P PROTEIN"/>
    <property type="match status" value="1"/>
</dbReference>
<protein>
    <submittedName>
        <fullName evidence="11">Citrate transporter</fullName>
    </submittedName>
</protein>
<proteinExistence type="inferred from homology"/>
<comment type="similarity">
    <text evidence="2">Belongs to the CitM (TC 2.A.11) transporter family.</text>
</comment>
<dbReference type="Proteomes" id="UP000886043">
    <property type="component" value="Unassembled WGS sequence"/>
</dbReference>
<dbReference type="InterPro" id="IPR004680">
    <property type="entry name" value="Cit_transptr-like_dom"/>
</dbReference>
<feature type="transmembrane region" description="Helical" evidence="8">
    <location>
        <begin position="403"/>
        <end position="420"/>
    </location>
</feature>
<feature type="transmembrane region" description="Helical" evidence="8">
    <location>
        <begin position="168"/>
        <end position="187"/>
    </location>
</feature>
<evidence type="ECO:0000313" key="11">
    <source>
        <dbReference type="EMBL" id="HFC96985.1"/>
    </source>
</evidence>
<dbReference type="InterPro" id="IPR000802">
    <property type="entry name" value="Arsenical_pump_ArsB"/>
</dbReference>
<reference evidence="11" key="1">
    <citation type="journal article" date="2020" name="mSystems">
        <title>Genome- and Community-Level Interaction Insights into Carbon Utilization and Element Cycling Functions of Hydrothermarchaeota in Hydrothermal Sediment.</title>
        <authorList>
            <person name="Zhou Z."/>
            <person name="Liu Y."/>
            <person name="Xu W."/>
            <person name="Pan J."/>
            <person name="Luo Z.H."/>
            <person name="Li M."/>
        </authorList>
    </citation>
    <scope>NUCLEOTIDE SEQUENCE [LARGE SCALE GENOMIC DNA]</scope>
    <source>
        <strain evidence="11">HyVt-483</strain>
    </source>
</reference>
<feature type="transmembrane region" description="Helical" evidence="8">
    <location>
        <begin position="199"/>
        <end position="221"/>
    </location>
</feature>
<keyword evidence="5 8" id="KW-0812">Transmembrane</keyword>
<feature type="transmembrane region" description="Helical" evidence="8">
    <location>
        <begin position="143"/>
        <end position="161"/>
    </location>
</feature>
<dbReference type="PANTHER" id="PTHR43568">
    <property type="entry name" value="P PROTEIN"/>
    <property type="match status" value="1"/>
</dbReference>